<proteinExistence type="inferred from homology"/>
<evidence type="ECO:0000256" key="10">
    <source>
        <dbReference type="SAM" id="MobiDB-lite"/>
    </source>
</evidence>
<evidence type="ECO:0000256" key="8">
    <source>
        <dbReference type="ARBA" id="ARBA00023273"/>
    </source>
</evidence>
<dbReference type="InterPro" id="IPR042541">
    <property type="entry name" value="BART_sf"/>
</dbReference>
<gene>
    <name evidence="12" type="ORF">PBIL07802_LOCUS1108</name>
    <name evidence="13" type="ORF">PBIL07802_LOCUS1117</name>
</gene>
<evidence type="ECO:0000256" key="4">
    <source>
        <dbReference type="ARBA" id="ARBA00021815"/>
    </source>
</evidence>
<evidence type="ECO:0000256" key="1">
    <source>
        <dbReference type="ARBA" id="ARBA00004138"/>
    </source>
</evidence>
<evidence type="ECO:0000256" key="7">
    <source>
        <dbReference type="ARBA" id="ARBA00023069"/>
    </source>
</evidence>
<dbReference type="PANTHER" id="PTHR21532:SF0">
    <property type="entry name" value="CILIA- AND FLAGELLA-ASSOCIATED PROTEIN 36"/>
    <property type="match status" value="1"/>
</dbReference>
<evidence type="ECO:0000313" key="12">
    <source>
        <dbReference type="EMBL" id="CAE0238965.1"/>
    </source>
</evidence>
<dbReference type="EMBL" id="HBIB01001629">
    <property type="protein sequence ID" value="CAE0238974.1"/>
    <property type="molecule type" value="Transcribed_RNA"/>
</dbReference>
<feature type="region of interest" description="Disordered" evidence="10">
    <location>
        <begin position="141"/>
        <end position="164"/>
    </location>
</feature>
<dbReference type="InterPro" id="IPR038888">
    <property type="entry name" value="CFAP36"/>
</dbReference>
<dbReference type="InterPro" id="IPR023379">
    <property type="entry name" value="BART_dom"/>
</dbReference>
<keyword evidence="8" id="KW-0966">Cell projection</keyword>
<dbReference type="Gene3D" id="1.20.1520.10">
    <property type="entry name" value="ADP-ribosylation factor-like 2-binding protein, domain"/>
    <property type="match status" value="1"/>
</dbReference>
<evidence type="ECO:0000313" key="13">
    <source>
        <dbReference type="EMBL" id="CAE0238974.1"/>
    </source>
</evidence>
<comment type="similarity">
    <text evidence="3">Belongs to the CFAP36 family.</text>
</comment>
<accession>A0A7S3FYR6</accession>
<evidence type="ECO:0000259" key="11">
    <source>
        <dbReference type="Pfam" id="PF11527"/>
    </source>
</evidence>
<evidence type="ECO:0000256" key="6">
    <source>
        <dbReference type="ARBA" id="ARBA00023054"/>
    </source>
</evidence>
<evidence type="ECO:0000256" key="2">
    <source>
        <dbReference type="ARBA" id="ARBA00004496"/>
    </source>
</evidence>
<comment type="subcellular location">
    <subcellularLocation>
        <location evidence="1">Cell projection</location>
        <location evidence="1">Cilium</location>
    </subcellularLocation>
    <subcellularLocation>
        <location evidence="2">Cytoplasm</location>
    </subcellularLocation>
</comment>
<keyword evidence="7" id="KW-0969">Cilium</keyword>
<dbReference type="GO" id="GO:0005930">
    <property type="term" value="C:axoneme"/>
    <property type="evidence" value="ECO:0007669"/>
    <property type="project" value="TreeGrafter"/>
</dbReference>
<keyword evidence="6" id="KW-0175">Coiled coil</keyword>
<keyword evidence="5" id="KW-0963">Cytoplasm</keyword>
<evidence type="ECO:0000256" key="3">
    <source>
        <dbReference type="ARBA" id="ARBA00007460"/>
    </source>
</evidence>
<reference evidence="12" key="1">
    <citation type="submission" date="2021-01" db="EMBL/GenBank/DDBJ databases">
        <authorList>
            <person name="Corre E."/>
            <person name="Pelletier E."/>
            <person name="Niang G."/>
            <person name="Scheremetjew M."/>
            <person name="Finn R."/>
            <person name="Kale V."/>
            <person name="Holt S."/>
            <person name="Cochrane G."/>
            <person name="Meng A."/>
            <person name="Brown T."/>
            <person name="Cohen L."/>
        </authorList>
    </citation>
    <scope>NUCLEOTIDE SEQUENCE</scope>
    <source>
        <strain evidence="12">NIES-2562</strain>
    </source>
</reference>
<dbReference type="PANTHER" id="PTHR21532">
    <property type="entry name" value="PHOSPHODIESTERASE HL"/>
    <property type="match status" value="1"/>
</dbReference>
<sequence>MSSGSSAQHQVRKADDAKLSANSEEFLNEVEEFLRSRRFIGPVHGFLADNCKAFSESTADGECTHEHEIIHQKYIKFVFGLIEAFLQAHGVSQEEFVEACRKGLENGGKGAIVFREIMKADDFLYFQSKMILMWGHMQAREKGTEPPTPRGVCPDANAAKNMKR</sequence>
<name>A0A7S3FYR6_9EUKA</name>
<dbReference type="GO" id="GO:0097546">
    <property type="term" value="C:ciliary base"/>
    <property type="evidence" value="ECO:0007669"/>
    <property type="project" value="TreeGrafter"/>
</dbReference>
<dbReference type="EMBL" id="HBIB01001619">
    <property type="protein sequence ID" value="CAE0238965.1"/>
    <property type="molecule type" value="Transcribed_RNA"/>
</dbReference>
<evidence type="ECO:0000256" key="9">
    <source>
        <dbReference type="ARBA" id="ARBA00031593"/>
    </source>
</evidence>
<dbReference type="AlphaFoldDB" id="A0A7S3FYR6"/>
<protein>
    <recommendedName>
        <fullName evidence="4">Cilia- and flagella-associated protein 36</fullName>
    </recommendedName>
    <alternativeName>
        <fullName evidence="9">Coiled-coil domain-containing protein 104</fullName>
    </alternativeName>
</protein>
<organism evidence="12">
    <name type="scientific">Palpitomonas bilix</name>
    <dbReference type="NCBI Taxonomy" id="652834"/>
    <lineage>
        <taxon>Eukaryota</taxon>
        <taxon>Eukaryota incertae sedis</taxon>
    </lineage>
</organism>
<feature type="domain" description="BART" evidence="11">
    <location>
        <begin position="23"/>
        <end position="131"/>
    </location>
</feature>
<evidence type="ECO:0000256" key="5">
    <source>
        <dbReference type="ARBA" id="ARBA00022490"/>
    </source>
</evidence>
<dbReference type="Pfam" id="PF11527">
    <property type="entry name" value="ARL2_Bind_BART"/>
    <property type="match status" value="1"/>
</dbReference>